<organism evidence="1">
    <name type="scientific">Anguilla anguilla</name>
    <name type="common">European freshwater eel</name>
    <name type="synonym">Muraena anguilla</name>
    <dbReference type="NCBI Taxonomy" id="7936"/>
    <lineage>
        <taxon>Eukaryota</taxon>
        <taxon>Metazoa</taxon>
        <taxon>Chordata</taxon>
        <taxon>Craniata</taxon>
        <taxon>Vertebrata</taxon>
        <taxon>Euteleostomi</taxon>
        <taxon>Actinopterygii</taxon>
        <taxon>Neopterygii</taxon>
        <taxon>Teleostei</taxon>
        <taxon>Anguilliformes</taxon>
        <taxon>Anguillidae</taxon>
        <taxon>Anguilla</taxon>
    </lineage>
</organism>
<name>A0A0E9UKL9_ANGAN</name>
<protein>
    <submittedName>
        <fullName evidence="1">Uncharacterized protein</fullName>
    </submittedName>
</protein>
<sequence>MCFNGEKLNSHYYIITVLTEVMRME</sequence>
<reference evidence="1" key="1">
    <citation type="submission" date="2014-11" db="EMBL/GenBank/DDBJ databases">
        <authorList>
            <person name="Amaro Gonzalez C."/>
        </authorList>
    </citation>
    <scope>NUCLEOTIDE SEQUENCE</scope>
</reference>
<dbReference type="EMBL" id="GBXM01042782">
    <property type="protein sequence ID" value="JAH65795.1"/>
    <property type="molecule type" value="Transcribed_RNA"/>
</dbReference>
<evidence type="ECO:0000313" key="1">
    <source>
        <dbReference type="EMBL" id="JAH65795.1"/>
    </source>
</evidence>
<reference evidence="1" key="2">
    <citation type="journal article" date="2015" name="Fish Shellfish Immunol.">
        <title>Early steps in the European eel (Anguilla anguilla)-Vibrio vulnificus interaction in the gills: Role of the RtxA13 toxin.</title>
        <authorList>
            <person name="Callol A."/>
            <person name="Pajuelo D."/>
            <person name="Ebbesson L."/>
            <person name="Teles M."/>
            <person name="MacKenzie S."/>
            <person name="Amaro C."/>
        </authorList>
    </citation>
    <scope>NUCLEOTIDE SEQUENCE</scope>
</reference>
<proteinExistence type="predicted"/>
<accession>A0A0E9UKL9</accession>
<dbReference type="AlphaFoldDB" id="A0A0E9UKL9"/>